<protein>
    <recommendedName>
        <fullName evidence="4">Glycosyltransferase RgtA/B/C/D-like domain-containing protein</fullName>
    </recommendedName>
</protein>
<keyword evidence="1" id="KW-0812">Transmembrane</keyword>
<evidence type="ECO:0000313" key="2">
    <source>
        <dbReference type="EMBL" id="MBB2177502.1"/>
    </source>
</evidence>
<feature type="transmembrane region" description="Helical" evidence="1">
    <location>
        <begin position="189"/>
        <end position="209"/>
    </location>
</feature>
<comment type="caution">
    <text evidence="2">The sequence shown here is derived from an EMBL/GenBank/DDBJ whole genome shotgun (WGS) entry which is preliminary data.</text>
</comment>
<feature type="transmembrane region" description="Helical" evidence="1">
    <location>
        <begin position="334"/>
        <end position="356"/>
    </location>
</feature>
<feature type="transmembrane region" description="Helical" evidence="1">
    <location>
        <begin position="302"/>
        <end position="322"/>
    </location>
</feature>
<feature type="transmembrane region" description="Helical" evidence="1">
    <location>
        <begin position="406"/>
        <end position="424"/>
    </location>
</feature>
<evidence type="ECO:0008006" key="4">
    <source>
        <dbReference type="Google" id="ProtNLM"/>
    </source>
</evidence>
<name>A0A7W4JA64_9PROT</name>
<feature type="transmembrane region" description="Helical" evidence="1">
    <location>
        <begin position="93"/>
        <end position="118"/>
    </location>
</feature>
<feature type="transmembrane region" description="Helical" evidence="1">
    <location>
        <begin position="368"/>
        <end position="394"/>
    </location>
</feature>
<dbReference type="AlphaFoldDB" id="A0A7W4JA64"/>
<feature type="transmembrane region" description="Helical" evidence="1">
    <location>
        <begin position="221"/>
        <end position="245"/>
    </location>
</feature>
<keyword evidence="1" id="KW-1133">Transmembrane helix</keyword>
<sequence length="574" mass="62713">MTASLMISDTVGGREQRAAHWGASLAIVSFSAVLSLVLSGYAGGQENNIYHLPILARLYDEPQFSNDMFIQTLRFYASGFWQILAGRVHGQDVYAVLFVLQILSRMVLFAGVLAWAGLLGIESGAGQLVFTVLIALSSILRGYSLAGDGGLLIDYFTQSELANGTMLLALAWAVRGRIAAAFAMNGVTFFINAFIAVWIALPFAVILGVQCWQGQWRLRALLTQAGVGLAAFAVLALPVVHTILIDPFAKATPAFDYVTFLEEFFPYHFLIWAIPAREVWLLAIIFGCGMIAAVMLRVPGSWLPTTLLAAAAIWIIGVFLPFATHSRMLLNQHLLRASTMVHLLAALAVAALATRWLQSGTESDRRVWAPLLVLLSCTSQMMLPVIPVMLLARLWRPAVPMSWRPYVAPVLLLGVAASSGVRLYHNVAWARTVTDRRNDWQALGLWAQAHTPLQATFLIPTGASRGLPGLLPEADAQQAQLFEGSAVFAYFSHRPSWVSRPAGAAVMWAPAYYWTWRSRLIAVRALKTLPERLDYAAHHDIAYVVDGCIQQAGVAMAAHFGRLCVFAVPGRSVS</sequence>
<reference evidence="2 3" key="1">
    <citation type="submission" date="2020-04" db="EMBL/GenBank/DDBJ databases">
        <title>Description of novel Gluconacetobacter.</title>
        <authorList>
            <person name="Sombolestani A."/>
        </authorList>
    </citation>
    <scope>NUCLEOTIDE SEQUENCE [LARGE SCALE GENOMIC DNA]</scope>
    <source>
        <strain evidence="2 3">LMG 21312</strain>
    </source>
</reference>
<dbReference type="EMBL" id="JABEQH010000031">
    <property type="protein sequence ID" value="MBB2177502.1"/>
    <property type="molecule type" value="Genomic_DNA"/>
</dbReference>
<organism evidence="2 3">
    <name type="scientific">Gluconacetobacter johannae</name>
    <dbReference type="NCBI Taxonomy" id="112140"/>
    <lineage>
        <taxon>Bacteria</taxon>
        <taxon>Pseudomonadati</taxon>
        <taxon>Pseudomonadota</taxon>
        <taxon>Alphaproteobacteria</taxon>
        <taxon>Acetobacterales</taxon>
        <taxon>Acetobacteraceae</taxon>
        <taxon>Gluconacetobacter</taxon>
    </lineage>
</organism>
<keyword evidence="1" id="KW-0472">Membrane</keyword>
<keyword evidence="3" id="KW-1185">Reference proteome</keyword>
<evidence type="ECO:0000256" key="1">
    <source>
        <dbReference type="SAM" id="Phobius"/>
    </source>
</evidence>
<evidence type="ECO:0000313" key="3">
    <source>
        <dbReference type="Proteomes" id="UP000561066"/>
    </source>
</evidence>
<feature type="transmembrane region" description="Helical" evidence="1">
    <location>
        <begin position="21"/>
        <end position="42"/>
    </location>
</feature>
<feature type="transmembrane region" description="Helical" evidence="1">
    <location>
        <begin position="124"/>
        <end position="143"/>
    </location>
</feature>
<dbReference type="Proteomes" id="UP000561066">
    <property type="component" value="Unassembled WGS sequence"/>
</dbReference>
<proteinExistence type="predicted"/>
<dbReference type="RefSeq" id="WP_182944837.1">
    <property type="nucleotide sequence ID" value="NZ_JABEQH010000031.1"/>
</dbReference>
<gene>
    <name evidence="2" type="ORF">HLH21_16485</name>
</gene>
<accession>A0A7W4JA64</accession>